<protein>
    <submittedName>
        <fullName evidence="3">Transmembrane protein, putative</fullName>
    </submittedName>
</protein>
<feature type="region of interest" description="Disordered" evidence="1">
    <location>
        <begin position="142"/>
        <end position="178"/>
    </location>
</feature>
<keyword evidence="2" id="KW-1133">Transmembrane helix</keyword>
<proteinExistence type="predicted"/>
<gene>
    <name evidence="3" type="ORF">BSAL_76815</name>
</gene>
<feature type="transmembrane region" description="Helical" evidence="2">
    <location>
        <begin position="551"/>
        <end position="573"/>
    </location>
</feature>
<evidence type="ECO:0000313" key="3">
    <source>
        <dbReference type="EMBL" id="CUG27826.1"/>
    </source>
</evidence>
<dbReference type="Proteomes" id="UP000051952">
    <property type="component" value="Unassembled WGS sequence"/>
</dbReference>
<feature type="compositionally biased region" description="Polar residues" evidence="1">
    <location>
        <begin position="1"/>
        <end position="11"/>
    </location>
</feature>
<feature type="transmembrane region" description="Helical" evidence="2">
    <location>
        <begin position="186"/>
        <end position="209"/>
    </location>
</feature>
<feature type="region of interest" description="Disordered" evidence="1">
    <location>
        <begin position="676"/>
        <end position="705"/>
    </location>
</feature>
<name>A0A0S4IZ45_BODSA</name>
<feature type="region of interest" description="Disordered" evidence="1">
    <location>
        <begin position="1"/>
        <end position="36"/>
    </location>
</feature>
<reference evidence="4" key="1">
    <citation type="submission" date="2015-09" db="EMBL/GenBank/DDBJ databases">
        <authorList>
            <consortium name="Pathogen Informatics"/>
        </authorList>
    </citation>
    <scope>NUCLEOTIDE SEQUENCE [LARGE SCALE GENOMIC DNA]</scope>
    <source>
        <strain evidence="4">Lake Konstanz</strain>
    </source>
</reference>
<dbReference type="VEuPathDB" id="TriTrypDB:BSAL_76815"/>
<evidence type="ECO:0000256" key="1">
    <source>
        <dbReference type="SAM" id="MobiDB-lite"/>
    </source>
</evidence>
<evidence type="ECO:0000256" key="2">
    <source>
        <dbReference type="SAM" id="Phobius"/>
    </source>
</evidence>
<feature type="region of interest" description="Disordered" evidence="1">
    <location>
        <begin position="58"/>
        <end position="110"/>
    </location>
</feature>
<feature type="compositionally biased region" description="Low complexity" evidence="1">
    <location>
        <begin position="739"/>
        <end position="757"/>
    </location>
</feature>
<dbReference type="AlphaFoldDB" id="A0A0S4IZ45"/>
<keyword evidence="4" id="KW-1185">Reference proteome</keyword>
<sequence length="1169" mass="128351">MSTLSQQNDVSSFHGGDLDEEAPAIRATSRFGDEEDVEQLVDIKGKEVMMGTLVVSDVSASRSPHSHSNNEGVGGGTANHLPSILLKNDHHSQRSSRGRSPSVETERIASTSTRFRSGYLEDHPFEHHAGDALDHSSHIEVELDDDDHGPEDPHRALQVSPYDDYSNNDVGVENGRRRRRPRSCLVSMRLGVFLVVAVVIGTAGFTHLATLAPNSAPIEEQGVLTYRTTLAGAAETILTKILNELSMVVQIAGISYMSPRVGYNITQDPSADPTWDIGLHKWFLGEAELHPERRFCYIDAGSFSWTCQHLRDSSGSVRRVVGNRSSLVGYTYTRNITGGSLPLRYINSGPIDMPVNPTDVALQFLATGTSLFFMTPFLDFTGYVSYAYAITVVTPQGFQGILMEYITVEDFITPTSLVYARITTSCDVGPCSATFDNGGGLVTTTVPISTVYVSNTTPGAVCLTSPWTGFSRCRHSRHTLSTIWPQLPAVISDRPDILTSEWVSFQFKYQGEHYLSTSGIANLSYQSWLSVVITPADPIFGAFFTSRNKIIIVVVAACVASCALALLFIQLALSRMTTTLDDMTSALALRSRTQTKGEFTSRREGRTHLIGLSEIQAIDDAIVALDGYLDNLGAMLPSAVLAAMRWHVAKLRRDQRRANRQKWGSFACLFSSAPVDDNSNSEASEYEQSSGEPQENVPLADDISQNDNSFDEEAFLIAAMRIGTLSNTVGKLADAPNDSLSGSGPAPSSSMSATQSNTSGIVVAKQPLPPLQQLQVAQQLALRNNRDSELSTKALPAETPHEAAPHSSLPMDLEFATEPELSGDMCPEGSGAVGAIEVPSGILQPSKFQSVVFRRKGIFASVSLSAVECDSAEDFQQLLSNIMRLNWSYKGEFEGFSFKHFLFSFGCYEDIKDPEVCACSCALNMLRGFQQWCHTSEGRIRGKISVAIDAGRYEDVTLVACANTVRPIRNKIITTAARYSVERLNVLCDILNEPLVVTEEVKKNLKLVTSVIDNVRFAPTCMPRLSRRGDVRLYRVEMKSALAPTPPVTLQFLKNDFHEIFKQMMVGNFIDAHRSILLGHQRCMVLNYSAASRRFLHYCSIMMACGKGRPGTPARNGIAGRQRVGTIYYRGEMQEWNLQASEVEHYRCVWIEADGATARQHFGAVLMTE</sequence>
<feature type="compositionally biased region" description="Polar residues" evidence="1">
    <location>
        <begin position="98"/>
        <end position="110"/>
    </location>
</feature>
<organism evidence="3 4">
    <name type="scientific">Bodo saltans</name>
    <name type="common">Flagellated protozoan</name>
    <dbReference type="NCBI Taxonomy" id="75058"/>
    <lineage>
        <taxon>Eukaryota</taxon>
        <taxon>Discoba</taxon>
        <taxon>Euglenozoa</taxon>
        <taxon>Kinetoplastea</taxon>
        <taxon>Metakinetoplastina</taxon>
        <taxon>Eubodonida</taxon>
        <taxon>Bodonidae</taxon>
        <taxon>Bodo</taxon>
    </lineage>
</organism>
<keyword evidence="2 3" id="KW-0812">Transmembrane</keyword>
<feature type="region of interest" description="Disordered" evidence="1">
    <location>
        <begin position="736"/>
        <end position="757"/>
    </location>
</feature>
<keyword evidence="2" id="KW-0472">Membrane</keyword>
<feature type="compositionally biased region" description="Polar residues" evidence="1">
    <location>
        <begin position="58"/>
        <end position="71"/>
    </location>
</feature>
<feature type="compositionally biased region" description="Polar residues" evidence="1">
    <location>
        <begin position="677"/>
        <end position="693"/>
    </location>
</feature>
<evidence type="ECO:0000313" key="4">
    <source>
        <dbReference type="Proteomes" id="UP000051952"/>
    </source>
</evidence>
<dbReference type="EMBL" id="CYKH01000729">
    <property type="protein sequence ID" value="CUG27826.1"/>
    <property type="molecule type" value="Genomic_DNA"/>
</dbReference>
<accession>A0A0S4IZ45</accession>